<organism evidence="2 3">
    <name type="scientific">Pseudomonas chlororaphis</name>
    <dbReference type="NCBI Taxonomy" id="587753"/>
    <lineage>
        <taxon>Bacteria</taxon>
        <taxon>Pseudomonadati</taxon>
        <taxon>Pseudomonadota</taxon>
        <taxon>Gammaproteobacteria</taxon>
        <taxon>Pseudomonadales</taxon>
        <taxon>Pseudomonadaceae</taxon>
        <taxon>Pseudomonas</taxon>
    </lineage>
</organism>
<proteinExistence type="predicted"/>
<dbReference type="InterPro" id="IPR037401">
    <property type="entry name" value="SnoaL-like"/>
</dbReference>
<name>A0A1Q8EQ55_9PSED</name>
<reference evidence="2 3" key="1">
    <citation type="submission" date="2016-12" db="EMBL/GenBank/DDBJ databases">
        <authorList>
            <person name="Song W.-J."/>
            <person name="Kurnit D.M."/>
        </authorList>
    </citation>
    <scope>NUCLEOTIDE SEQUENCE [LARGE SCALE GENOMIC DNA]</scope>
    <source>
        <strain evidence="2 3">PCL1601</strain>
    </source>
</reference>
<feature type="domain" description="SnoaL-like" evidence="1">
    <location>
        <begin position="35"/>
        <end position="134"/>
    </location>
</feature>
<sequence>MANLAVIETAEKTKAPIDVVSAFLANSGKDSVAHAAARLVSEDATYVSLNFDNPELQQIEPWAGTRKGRQIYIDTFSNVGTYWDINDFAVTDIFSEGEKVAVFGSFTYTSVGVGNRFTSPFSILARVVDGKIVYFQFMEDTYASAKSFRVSGEWVIQSTKGGEVFGVGVK</sequence>
<dbReference type="RefSeq" id="WP_075119470.1">
    <property type="nucleotide sequence ID" value="NZ_MSCT01000010.1"/>
</dbReference>
<dbReference type="SUPFAM" id="SSF54427">
    <property type="entry name" value="NTF2-like"/>
    <property type="match status" value="1"/>
</dbReference>
<gene>
    <name evidence="2" type="ORF">BTN82_12755</name>
</gene>
<accession>A0A1Q8EQ55</accession>
<dbReference type="Gene3D" id="3.10.450.50">
    <property type="match status" value="1"/>
</dbReference>
<dbReference type="InterPro" id="IPR032710">
    <property type="entry name" value="NTF2-like_dom_sf"/>
</dbReference>
<dbReference type="AlphaFoldDB" id="A0A1Q8EQ55"/>
<protein>
    <recommendedName>
        <fullName evidence="1">SnoaL-like domain-containing protein</fullName>
    </recommendedName>
</protein>
<evidence type="ECO:0000313" key="2">
    <source>
        <dbReference type="EMBL" id="OLF53924.1"/>
    </source>
</evidence>
<comment type="caution">
    <text evidence="2">The sequence shown here is derived from an EMBL/GenBank/DDBJ whole genome shotgun (WGS) entry which is preliminary data.</text>
</comment>
<evidence type="ECO:0000259" key="1">
    <source>
        <dbReference type="Pfam" id="PF12680"/>
    </source>
</evidence>
<evidence type="ECO:0000313" key="3">
    <source>
        <dbReference type="Proteomes" id="UP000185578"/>
    </source>
</evidence>
<dbReference type="Proteomes" id="UP000185578">
    <property type="component" value="Unassembled WGS sequence"/>
</dbReference>
<dbReference type="Pfam" id="PF12680">
    <property type="entry name" value="SnoaL_2"/>
    <property type="match status" value="1"/>
</dbReference>
<dbReference type="OrthoDB" id="1434723at2"/>
<dbReference type="EMBL" id="MSCT01000010">
    <property type="protein sequence ID" value="OLF53924.1"/>
    <property type="molecule type" value="Genomic_DNA"/>
</dbReference>